<dbReference type="EMBL" id="LR798292">
    <property type="protein sequence ID" value="CAB5220870.1"/>
    <property type="molecule type" value="Genomic_DNA"/>
</dbReference>
<dbReference type="InterPro" id="IPR023562">
    <property type="entry name" value="ClpP/TepA"/>
</dbReference>
<evidence type="ECO:0000313" key="1">
    <source>
        <dbReference type="EMBL" id="CAB5220870.1"/>
    </source>
</evidence>
<dbReference type="Gene3D" id="3.90.226.10">
    <property type="entry name" value="2-enoyl-CoA Hydratase, Chain A, domain 1"/>
    <property type="match status" value="1"/>
</dbReference>
<gene>
    <name evidence="1" type="ORF">UFOVP244_48</name>
</gene>
<name>A0A6J7WSZ4_9CAUD</name>
<accession>A0A6J7WSZ4</accession>
<keyword evidence="1" id="KW-0645">Protease</keyword>
<dbReference type="InterPro" id="IPR029045">
    <property type="entry name" value="ClpP/crotonase-like_dom_sf"/>
</dbReference>
<protein>
    <submittedName>
        <fullName evidence="1">ClpP Protease subunit of ATP-dependent Clp proteases</fullName>
    </submittedName>
</protein>
<keyword evidence="1" id="KW-0378">Hydrolase</keyword>
<proteinExistence type="predicted"/>
<dbReference type="GO" id="GO:0008233">
    <property type="term" value="F:peptidase activity"/>
    <property type="evidence" value="ECO:0007669"/>
    <property type="project" value="UniProtKB-KW"/>
</dbReference>
<sequence>MFGKSISGLLVVIVAIFGTVGMKKETTDPNVITFTKENLIVLRGKVSEESVSPLVRQLQLRGDDPVYLFIHSPGGSVTAGNLLVDAIKAHKGKVTCYASEAISMAFVIFESCHTRYVSQYSILMQHEASYSVEGPAPNNLAFITFLHGMLKKMDQEQADRIGMSYEDFKKKTATDWWMDGVDAVSNHVADKVVQASCTKDLTESGVPQHIESMFMSLDVVWSGCPLVSYPVSIKSNQNDEHKKEFVKQLSEFYESYSAYITDSKTVRELLDKSFIRIR</sequence>
<organism evidence="1">
    <name type="scientific">uncultured Caudovirales phage</name>
    <dbReference type="NCBI Taxonomy" id="2100421"/>
    <lineage>
        <taxon>Viruses</taxon>
        <taxon>Duplodnaviria</taxon>
        <taxon>Heunggongvirae</taxon>
        <taxon>Uroviricota</taxon>
        <taxon>Caudoviricetes</taxon>
        <taxon>Peduoviridae</taxon>
        <taxon>Maltschvirus</taxon>
        <taxon>Maltschvirus maltsch</taxon>
    </lineage>
</organism>
<reference evidence="1" key="1">
    <citation type="submission" date="2020-05" db="EMBL/GenBank/DDBJ databases">
        <authorList>
            <person name="Chiriac C."/>
            <person name="Salcher M."/>
            <person name="Ghai R."/>
            <person name="Kavagutti S V."/>
        </authorList>
    </citation>
    <scope>NUCLEOTIDE SEQUENCE</scope>
</reference>
<dbReference type="Pfam" id="PF00574">
    <property type="entry name" value="CLP_protease"/>
    <property type="match status" value="1"/>
</dbReference>
<dbReference type="SUPFAM" id="SSF52096">
    <property type="entry name" value="ClpP/crotonase"/>
    <property type="match status" value="1"/>
</dbReference>
<dbReference type="GO" id="GO:0006508">
    <property type="term" value="P:proteolysis"/>
    <property type="evidence" value="ECO:0007669"/>
    <property type="project" value="UniProtKB-KW"/>
</dbReference>